<organism evidence="6 7">
    <name type="scientific">Paraglaciecola aquimarina</name>
    <dbReference type="NCBI Taxonomy" id="1235557"/>
    <lineage>
        <taxon>Bacteria</taxon>
        <taxon>Pseudomonadati</taxon>
        <taxon>Pseudomonadota</taxon>
        <taxon>Gammaproteobacteria</taxon>
        <taxon>Alteromonadales</taxon>
        <taxon>Alteromonadaceae</taxon>
        <taxon>Paraglaciecola</taxon>
    </lineage>
</organism>
<accession>A0ABU3SY66</accession>
<evidence type="ECO:0000256" key="4">
    <source>
        <dbReference type="ARBA" id="ARBA00023277"/>
    </source>
</evidence>
<gene>
    <name evidence="6" type="primary">nagA</name>
    <name evidence="6" type="ORF">RS130_14500</name>
</gene>
<protein>
    <submittedName>
        <fullName evidence="6">N-acetylglucosamine-6-phosphate deacetylase</fullName>
        <ecNumber evidence="6">3.5.1.25</ecNumber>
    </submittedName>
</protein>
<dbReference type="Proteomes" id="UP001247805">
    <property type="component" value="Unassembled WGS sequence"/>
</dbReference>
<evidence type="ECO:0000313" key="6">
    <source>
        <dbReference type="EMBL" id="MDU0354959.1"/>
    </source>
</evidence>
<evidence type="ECO:0000256" key="1">
    <source>
        <dbReference type="ARBA" id="ARBA00010716"/>
    </source>
</evidence>
<evidence type="ECO:0000256" key="3">
    <source>
        <dbReference type="ARBA" id="ARBA00022801"/>
    </source>
</evidence>
<comment type="similarity">
    <text evidence="1">Belongs to the metallo-dependent hydrolases superfamily. NagA family.</text>
</comment>
<evidence type="ECO:0000256" key="2">
    <source>
        <dbReference type="ARBA" id="ARBA00022723"/>
    </source>
</evidence>
<keyword evidence="4" id="KW-0119">Carbohydrate metabolism</keyword>
<dbReference type="InterPro" id="IPR011059">
    <property type="entry name" value="Metal-dep_hydrolase_composite"/>
</dbReference>
<keyword evidence="3 6" id="KW-0378">Hydrolase</keyword>
<dbReference type="GO" id="GO:0008448">
    <property type="term" value="F:N-acetylglucosamine-6-phosphate deacetylase activity"/>
    <property type="evidence" value="ECO:0007669"/>
    <property type="project" value="UniProtKB-EC"/>
</dbReference>
<dbReference type="InterPro" id="IPR003764">
    <property type="entry name" value="GlcNAc_6-P_deAcase"/>
</dbReference>
<dbReference type="PANTHER" id="PTHR11113:SF14">
    <property type="entry name" value="N-ACETYLGLUCOSAMINE-6-PHOSPHATE DEACETYLASE"/>
    <property type="match status" value="1"/>
</dbReference>
<evidence type="ECO:0000259" key="5">
    <source>
        <dbReference type="Pfam" id="PF01979"/>
    </source>
</evidence>
<dbReference type="InterPro" id="IPR032466">
    <property type="entry name" value="Metal_Hydrolase"/>
</dbReference>
<dbReference type="NCBIfam" id="TIGR00221">
    <property type="entry name" value="nagA"/>
    <property type="match status" value="1"/>
</dbReference>
<evidence type="ECO:0000313" key="7">
    <source>
        <dbReference type="Proteomes" id="UP001247805"/>
    </source>
</evidence>
<dbReference type="EC" id="3.5.1.25" evidence="6"/>
<name>A0ABU3SY66_9ALTE</name>
<dbReference type="InterPro" id="IPR006680">
    <property type="entry name" value="Amidohydro-rel"/>
</dbReference>
<dbReference type="Pfam" id="PF01979">
    <property type="entry name" value="Amidohydro_1"/>
    <property type="match status" value="1"/>
</dbReference>
<reference evidence="6 7" key="1">
    <citation type="submission" date="2023-10" db="EMBL/GenBank/DDBJ databases">
        <title>Glaciecola aquimarina strain GGW-M5 nov., isolated from a coastal seawater.</title>
        <authorList>
            <person name="Bayburt H."/>
            <person name="Kim J.M."/>
            <person name="Choi B.J."/>
            <person name="Jeon C.O."/>
        </authorList>
    </citation>
    <scope>NUCLEOTIDE SEQUENCE [LARGE SCALE GENOMIC DNA]</scope>
    <source>
        <strain evidence="6 7">KCTC 32108</strain>
    </source>
</reference>
<keyword evidence="7" id="KW-1185">Reference proteome</keyword>
<dbReference type="RefSeq" id="WP_316026522.1">
    <property type="nucleotide sequence ID" value="NZ_JAWDIO010000002.1"/>
</dbReference>
<dbReference type="EMBL" id="JAWDIO010000002">
    <property type="protein sequence ID" value="MDU0354959.1"/>
    <property type="molecule type" value="Genomic_DNA"/>
</dbReference>
<dbReference type="SUPFAM" id="SSF51556">
    <property type="entry name" value="Metallo-dependent hydrolases"/>
    <property type="match status" value="1"/>
</dbReference>
<keyword evidence="2" id="KW-0479">Metal-binding</keyword>
<proteinExistence type="inferred from homology"/>
<dbReference type="PANTHER" id="PTHR11113">
    <property type="entry name" value="N-ACETYLGLUCOSAMINE-6-PHOSPHATE DEACETYLASE"/>
    <property type="match status" value="1"/>
</dbReference>
<comment type="caution">
    <text evidence="6">The sequence shown here is derived from an EMBL/GenBank/DDBJ whole genome shotgun (WGS) entry which is preliminary data.</text>
</comment>
<feature type="domain" description="Amidohydrolase-related" evidence="5">
    <location>
        <begin position="10"/>
        <end position="309"/>
    </location>
</feature>
<dbReference type="Gene3D" id="3.20.20.140">
    <property type="entry name" value="Metal-dependent hydrolases"/>
    <property type="match status" value="1"/>
</dbReference>
<dbReference type="Gene3D" id="2.30.40.10">
    <property type="entry name" value="Urease, subunit C, domain 1"/>
    <property type="match status" value="1"/>
</dbReference>
<sequence>MLFNNQPTVSTLQIMSKAHQRFGTTAMLPTLITDDFSTMTLAAEAIQQAMAMKMPSILGVHFEGPHLSQPKRGIHPQQHVRPISDKELALFTRQDLGVVCVTLAPENVPCDIIRDLVSANIKVCLGHSNATFEQTMAAIEAGAQGFTHLFNAMSPLHSRAAGMVGAALLNDSTYCGLIVDHEHVDVASCQLAIKCKSPSKIMLVTDAMSHVGSEQIDLNFSGMNITRDGNKLTIAGGRLAGSALDMATAVSNSIQNLRCSPEQTLGMASSTPASFLDLQHKGYLDKGYDADWVVLNEHFKVTDTFVGGKK</sequence>